<dbReference type="InterPro" id="IPR008242">
    <property type="entry name" value="Chor_mutase/pphenate_deHydtase"/>
</dbReference>
<dbReference type="InterPro" id="IPR001086">
    <property type="entry name" value="Preph_deHydtase"/>
</dbReference>
<evidence type="ECO:0000256" key="6">
    <source>
        <dbReference type="ARBA" id="ARBA00023222"/>
    </source>
</evidence>
<evidence type="ECO:0000256" key="1">
    <source>
        <dbReference type="ARBA" id="ARBA00004741"/>
    </source>
</evidence>
<evidence type="ECO:0000259" key="9">
    <source>
        <dbReference type="PROSITE" id="PS51171"/>
    </source>
</evidence>
<dbReference type="Proteomes" id="UP001500503">
    <property type="component" value="Unassembled WGS sequence"/>
</dbReference>
<accession>A0ABP8QGJ3</accession>
<evidence type="ECO:0000256" key="2">
    <source>
        <dbReference type="ARBA" id="ARBA00013147"/>
    </source>
</evidence>
<dbReference type="PROSITE" id="PS51671">
    <property type="entry name" value="ACT"/>
    <property type="match status" value="1"/>
</dbReference>
<evidence type="ECO:0000313" key="12">
    <source>
        <dbReference type="Proteomes" id="UP001500503"/>
    </source>
</evidence>
<comment type="caution">
    <text evidence="11">The sequence shown here is derived from an EMBL/GenBank/DDBJ whole genome shotgun (WGS) entry which is preliminary data.</text>
</comment>
<sequence length="333" mass="35257">MTPDRITPEGTLVTEHDPRHDATAAGRFAYFGPEGTFTEAALLTLPEAAEAVREPFATVPAALDAVRRGDADAAMVPLENSVEGPVTTTVDDLADGDALIIAGEVLLPVEFSLLVRPGTALGDIKRVCTHPHAYAQCRKWLAAALPDADVSTGTSTAGAAMEVSDPTSGFDAAIAAPIAGRRYGLVPAAEGIADHAGAVTRFVLVRRPGPPAAPTGADRTSLMAYLTHDHPGALLEFLTEFAVRGVNLTLIQSRPTGDGFGRYRFWIDCEGHVADARVGEALVGLRRVCADIRFLGSYPRADEVRPEIRRGTHDDDFAEASAWLSAIRAGRDL</sequence>
<dbReference type="InterPro" id="IPR045865">
    <property type="entry name" value="ACT-like_dom_sf"/>
</dbReference>
<organism evidence="11 12">
    <name type="scientific">Actinoallomurus oryzae</name>
    <dbReference type="NCBI Taxonomy" id="502180"/>
    <lineage>
        <taxon>Bacteria</taxon>
        <taxon>Bacillati</taxon>
        <taxon>Actinomycetota</taxon>
        <taxon>Actinomycetes</taxon>
        <taxon>Streptosporangiales</taxon>
        <taxon>Thermomonosporaceae</taxon>
        <taxon>Actinoallomurus</taxon>
    </lineage>
</organism>
<evidence type="ECO:0000256" key="5">
    <source>
        <dbReference type="ARBA" id="ARBA00023141"/>
    </source>
</evidence>
<dbReference type="EC" id="4.2.1.51" evidence="2"/>
<evidence type="ECO:0000313" key="11">
    <source>
        <dbReference type="EMBL" id="GAA4502737.1"/>
    </source>
</evidence>
<evidence type="ECO:0000256" key="8">
    <source>
        <dbReference type="ARBA" id="ARBA00047848"/>
    </source>
</evidence>
<dbReference type="CDD" id="cd04905">
    <property type="entry name" value="ACT_CM-PDT"/>
    <property type="match status" value="1"/>
</dbReference>
<keyword evidence="5" id="KW-0057">Aromatic amino acid biosynthesis</keyword>
<evidence type="ECO:0000256" key="4">
    <source>
        <dbReference type="ARBA" id="ARBA00022605"/>
    </source>
</evidence>
<dbReference type="Gene3D" id="3.40.190.10">
    <property type="entry name" value="Periplasmic binding protein-like II"/>
    <property type="match status" value="2"/>
</dbReference>
<dbReference type="InterPro" id="IPR002912">
    <property type="entry name" value="ACT_dom"/>
</dbReference>
<dbReference type="Pfam" id="PF00800">
    <property type="entry name" value="PDT"/>
    <property type="match status" value="1"/>
</dbReference>
<dbReference type="SUPFAM" id="SSF53850">
    <property type="entry name" value="Periplasmic binding protein-like II"/>
    <property type="match status" value="1"/>
</dbReference>
<comment type="pathway">
    <text evidence="1">Amino-acid biosynthesis; L-phenylalanine biosynthesis; phenylpyruvate from prephenate: step 1/1.</text>
</comment>
<feature type="domain" description="ACT" evidence="10">
    <location>
        <begin position="222"/>
        <end position="299"/>
    </location>
</feature>
<dbReference type="PANTHER" id="PTHR21022:SF19">
    <property type="entry name" value="PREPHENATE DEHYDRATASE-RELATED"/>
    <property type="match status" value="1"/>
</dbReference>
<dbReference type="NCBIfam" id="NF008865">
    <property type="entry name" value="PRK11898.1"/>
    <property type="match status" value="1"/>
</dbReference>
<evidence type="ECO:0000256" key="3">
    <source>
        <dbReference type="ARBA" id="ARBA00021872"/>
    </source>
</evidence>
<dbReference type="PANTHER" id="PTHR21022">
    <property type="entry name" value="PREPHENATE DEHYDRATASE P PROTEIN"/>
    <property type="match status" value="1"/>
</dbReference>
<dbReference type="Gene3D" id="3.30.70.260">
    <property type="match status" value="1"/>
</dbReference>
<keyword evidence="12" id="KW-1185">Reference proteome</keyword>
<dbReference type="Pfam" id="PF01842">
    <property type="entry name" value="ACT"/>
    <property type="match status" value="1"/>
</dbReference>
<feature type="domain" description="Prephenate dehydratase" evidence="9">
    <location>
        <begin position="27"/>
        <end position="207"/>
    </location>
</feature>
<dbReference type="CDD" id="cd13632">
    <property type="entry name" value="PBP2_Aa-PDT_like"/>
    <property type="match status" value="1"/>
</dbReference>
<evidence type="ECO:0000256" key="7">
    <source>
        <dbReference type="ARBA" id="ARBA00023239"/>
    </source>
</evidence>
<protein>
    <recommendedName>
        <fullName evidence="3">Prephenate dehydratase</fullName>
        <ecNumber evidence="2">4.2.1.51</ecNumber>
    </recommendedName>
</protein>
<keyword evidence="4" id="KW-0028">Amino-acid biosynthesis</keyword>
<evidence type="ECO:0000259" key="10">
    <source>
        <dbReference type="PROSITE" id="PS51671"/>
    </source>
</evidence>
<dbReference type="PIRSF" id="PIRSF001500">
    <property type="entry name" value="Chor_mut_pdt_Ppr"/>
    <property type="match status" value="1"/>
</dbReference>
<dbReference type="SUPFAM" id="SSF55021">
    <property type="entry name" value="ACT-like"/>
    <property type="match status" value="1"/>
</dbReference>
<keyword evidence="7" id="KW-0456">Lyase</keyword>
<reference evidence="12" key="1">
    <citation type="journal article" date="2019" name="Int. J. Syst. Evol. Microbiol.">
        <title>The Global Catalogue of Microorganisms (GCM) 10K type strain sequencing project: providing services to taxonomists for standard genome sequencing and annotation.</title>
        <authorList>
            <consortium name="The Broad Institute Genomics Platform"/>
            <consortium name="The Broad Institute Genome Sequencing Center for Infectious Disease"/>
            <person name="Wu L."/>
            <person name="Ma J."/>
        </authorList>
    </citation>
    <scope>NUCLEOTIDE SEQUENCE [LARGE SCALE GENOMIC DNA]</scope>
    <source>
        <strain evidence="12">JCM 17933</strain>
    </source>
</reference>
<proteinExistence type="predicted"/>
<keyword evidence="6" id="KW-0584">Phenylalanine biosynthesis</keyword>
<name>A0ABP8QGJ3_9ACTN</name>
<gene>
    <name evidence="11" type="primary">pheA</name>
    <name evidence="11" type="ORF">GCM10023191_054720</name>
</gene>
<comment type="catalytic activity">
    <reaction evidence="8">
        <text>prephenate + H(+) = 3-phenylpyruvate + CO2 + H2O</text>
        <dbReference type="Rhea" id="RHEA:21648"/>
        <dbReference type="ChEBI" id="CHEBI:15377"/>
        <dbReference type="ChEBI" id="CHEBI:15378"/>
        <dbReference type="ChEBI" id="CHEBI:16526"/>
        <dbReference type="ChEBI" id="CHEBI:18005"/>
        <dbReference type="ChEBI" id="CHEBI:29934"/>
        <dbReference type="EC" id="4.2.1.51"/>
    </reaction>
</comment>
<dbReference type="EMBL" id="BAABHF010000028">
    <property type="protein sequence ID" value="GAA4502737.1"/>
    <property type="molecule type" value="Genomic_DNA"/>
</dbReference>
<dbReference type="PROSITE" id="PS51171">
    <property type="entry name" value="PREPHENATE_DEHYDR_3"/>
    <property type="match status" value="1"/>
</dbReference>